<feature type="transmembrane region" description="Helical" evidence="1">
    <location>
        <begin position="267"/>
        <end position="283"/>
    </location>
</feature>
<keyword evidence="1" id="KW-0812">Transmembrane</keyword>
<feature type="transmembrane region" description="Helical" evidence="1">
    <location>
        <begin position="108"/>
        <end position="125"/>
    </location>
</feature>
<feature type="transmembrane region" description="Helical" evidence="1">
    <location>
        <begin position="186"/>
        <end position="205"/>
    </location>
</feature>
<accession>A0A1K1R024</accession>
<feature type="transmembrane region" description="Helical" evidence="1">
    <location>
        <begin position="289"/>
        <end position="305"/>
    </location>
</feature>
<reference evidence="2 3" key="1">
    <citation type="submission" date="2016-11" db="EMBL/GenBank/DDBJ databases">
        <authorList>
            <person name="Jaros S."/>
            <person name="Januszkiewicz K."/>
            <person name="Wedrychowicz H."/>
        </authorList>
    </citation>
    <scope>NUCLEOTIDE SEQUENCE [LARGE SCALE GENOMIC DNA]</scope>
    <source>
        <strain evidence="2 3">CGMCC 1.12145</strain>
    </source>
</reference>
<feature type="transmembrane region" description="Helical" evidence="1">
    <location>
        <begin position="235"/>
        <end position="255"/>
    </location>
</feature>
<dbReference type="OrthoDB" id="6154241at2"/>
<evidence type="ECO:0000313" key="2">
    <source>
        <dbReference type="EMBL" id="SFW65284.1"/>
    </source>
</evidence>
<keyword evidence="3" id="KW-1185">Reference proteome</keyword>
<keyword evidence="1" id="KW-1133">Transmembrane helix</keyword>
<organism evidence="2 3">
    <name type="scientific">Sinomicrobium oceani</name>
    <dbReference type="NCBI Taxonomy" id="1150368"/>
    <lineage>
        <taxon>Bacteria</taxon>
        <taxon>Pseudomonadati</taxon>
        <taxon>Bacteroidota</taxon>
        <taxon>Flavobacteriia</taxon>
        <taxon>Flavobacteriales</taxon>
        <taxon>Flavobacteriaceae</taxon>
        <taxon>Sinomicrobium</taxon>
    </lineage>
</organism>
<dbReference type="InterPro" id="IPR049458">
    <property type="entry name" value="EpsG-like"/>
</dbReference>
<dbReference type="Pfam" id="PF14897">
    <property type="entry name" value="EpsG"/>
    <property type="match status" value="1"/>
</dbReference>
<name>A0A1K1R024_9FLAO</name>
<feature type="transmembrane region" description="Helical" evidence="1">
    <location>
        <begin position="85"/>
        <end position="102"/>
    </location>
</feature>
<feature type="transmembrane region" description="Helical" evidence="1">
    <location>
        <begin position="130"/>
        <end position="147"/>
    </location>
</feature>
<dbReference type="STRING" id="1150368.SAMN02927921_03010"/>
<sequence>MEAYFFILTILLFLLVLKVKNVILITALLIFIATFRDVSVGVDTMNYFYNYKYQIKEGTFLSYLMKTEIGWMLLNLFVKKYFDNFNVLLFLSSSLTIIPLSYTFKKNAFNPVLAFVLYVLLFHYFFSFSIIRQAIAGAFFVLSVYFLEERKNIKFILSIAVGALFHYSVLVLLPLTLILKRINLSYKWYCLILIITYIFGFSGFFDTARTYLEYLPFDKYAHYVDHKIDVEFNRVTSYLFILPKTIFFVYTFYYVKKYKLNISDLQKKLFWLGMVVLNLFLSVPQISRFVWYLSVFEVFIIVGMMRSLPRSKKLEGGVFYIIYSIAYFVYYLLSNRFGVVPYVFSI</sequence>
<protein>
    <submittedName>
        <fullName evidence="2">EpsG family protein</fullName>
    </submittedName>
</protein>
<dbReference type="EMBL" id="FPJE01000017">
    <property type="protein sequence ID" value="SFW65284.1"/>
    <property type="molecule type" value="Genomic_DNA"/>
</dbReference>
<dbReference type="Proteomes" id="UP000182248">
    <property type="component" value="Unassembled WGS sequence"/>
</dbReference>
<keyword evidence="1" id="KW-0472">Membrane</keyword>
<evidence type="ECO:0000313" key="3">
    <source>
        <dbReference type="Proteomes" id="UP000182248"/>
    </source>
</evidence>
<feature type="transmembrane region" description="Helical" evidence="1">
    <location>
        <begin position="7"/>
        <end position="35"/>
    </location>
</feature>
<evidence type="ECO:0000256" key="1">
    <source>
        <dbReference type="SAM" id="Phobius"/>
    </source>
</evidence>
<gene>
    <name evidence="2" type="ORF">SAMN02927921_03010</name>
</gene>
<dbReference type="RefSeq" id="WP_072318209.1">
    <property type="nucleotide sequence ID" value="NZ_FPJE01000017.1"/>
</dbReference>
<dbReference type="AlphaFoldDB" id="A0A1K1R024"/>
<feature type="transmembrane region" description="Helical" evidence="1">
    <location>
        <begin position="153"/>
        <end position="179"/>
    </location>
</feature>
<feature type="transmembrane region" description="Helical" evidence="1">
    <location>
        <begin position="317"/>
        <end position="333"/>
    </location>
</feature>
<proteinExistence type="predicted"/>